<reference evidence="2 3" key="2">
    <citation type="submission" date="2019-01" db="EMBL/GenBank/DDBJ databases">
        <authorList>
            <person name="Li Y."/>
        </authorList>
    </citation>
    <scope>NUCLEOTIDE SEQUENCE [LARGE SCALE GENOMIC DNA]</scope>
    <source>
        <strain evidence="2 3">2D-5</strain>
    </source>
</reference>
<dbReference type="Pfam" id="PF09356">
    <property type="entry name" value="Phage_BR0599"/>
    <property type="match status" value="1"/>
</dbReference>
<dbReference type="EMBL" id="SAUW01000002">
    <property type="protein sequence ID" value="RWR14900.1"/>
    <property type="molecule type" value="Genomic_DNA"/>
</dbReference>
<dbReference type="AlphaFoldDB" id="A0A443J383"/>
<feature type="domain" description="Bacteriophage phiJL001 Gp84 C-terminal" evidence="1">
    <location>
        <begin position="195"/>
        <end position="278"/>
    </location>
</feature>
<dbReference type="RefSeq" id="WP_128268751.1">
    <property type="nucleotide sequence ID" value="NZ_SAUW01000002.1"/>
</dbReference>
<dbReference type="InterPro" id="IPR018964">
    <property type="entry name" value="Phage_phiJL001_Gp84_C"/>
</dbReference>
<gene>
    <name evidence="2" type="ORF">D2T33_02820</name>
</gene>
<comment type="caution">
    <text evidence="2">The sequence shown here is derived from an EMBL/GenBank/DDBJ whole genome shotgun (WGS) entry which is preliminary data.</text>
</comment>
<keyword evidence="3" id="KW-1185">Reference proteome</keyword>
<evidence type="ECO:0000313" key="3">
    <source>
        <dbReference type="Proteomes" id="UP000285710"/>
    </source>
</evidence>
<organism evidence="2 3">
    <name type="scientific">Paenirhodobacter populi</name>
    <dbReference type="NCBI Taxonomy" id="2306993"/>
    <lineage>
        <taxon>Bacteria</taxon>
        <taxon>Pseudomonadati</taxon>
        <taxon>Pseudomonadota</taxon>
        <taxon>Alphaproteobacteria</taxon>
        <taxon>Rhodobacterales</taxon>
        <taxon>Rhodobacter group</taxon>
        <taxon>Paenirhodobacter</taxon>
    </lineage>
</organism>
<evidence type="ECO:0000313" key="2">
    <source>
        <dbReference type="EMBL" id="RWR14900.1"/>
    </source>
</evidence>
<dbReference type="InterPro" id="IPR011928">
    <property type="entry name" value="Phage_phiJL001_Gp84"/>
</dbReference>
<accession>A0A443J383</accession>
<sequence>MTGYPEAFQAHLDTGCTTIARAWAVTRQDGVTLGFTDHDRALDFAGIRFEPDSGMTAKALTQGTGLSVDNTEGYGALSSDAISEADLLAGRYDGAGIRSWLVNWAEPTSHMLIFRGTFGEVSRGAGAFTVELRGLSEPLGQATGRVYHPRCSAVLGDGACRFDLTRTGYFRETVVETVEDALVFRFAPFDGFEDRWFEKGRLRVLGGAAVGLIGMVKNDRIQTDGTRRIELWQRLGAEVAPGDVIRLEAGCDRRGETCRLKFDNFMNFRGFPHVPGEDWMSSYPVKAGTNDGGSLFK</sequence>
<dbReference type="NCBIfam" id="TIGR02218">
    <property type="entry name" value="phg_TIGR02218"/>
    <property type="match status" value="1"/>
</dbReference>
<dbReference type="Proteomes" id="UP000285710">
    <property type="component" value="Unassembled WGS sequence"/>
</dbReference>
<protein>
    <submittedName>
        <fullName evidence="2">DUF2163 domain-containing protein</fullName>
    </submittedName>
</protein>
<proteinExistence type="predicted"/>
<evidence type="ECO:0000259" key="1">
    <source>
        <dbReference type="Pfam" id="PF09356"/>
    </source>
</evidence>
<dbReference type="Pfam" id="PF09931">
    <property type="entry name" value="Phage_phiJL001_Gp84_N"/>
    <property type="match status" value="1"/>
</dbReference>
<name>A0A443J383_9RHOB</name>
<reference evidence="2 3" key="1">
    <citation type="submission" date="2019-01" db="EMBL/GenBank/DDBJ databases">
        <title>Sinorhodobacter populi sp. nov. isolated from the symptomatic bark tissue of Populus euramericana canker.</title>
        <authorList>
            <person name="Xu G."/>
        </authorList>
    </citation>
    <scope>NUCLEOTIDE SEQUENCE [LARGE SCALE GENOMIC DNA]</scope>
    <source>
        <strain evidence="2 3">2D-5</strain>
    </source>
</reference>